<dbReference type="GeneID" id="6754200"/>
<dbReference type="RefSeq" id="XP_002112542.1">
    <property type="nucleotide sequence ID" value="XM_002112506.1"/>
</dbReference>
<reference evidence="1 2" key="1">
    <citation type="journal article" date="2008" name="Nature">
        <title>The Trichoplax genome and the nature of placozoans.</title>
        <authorList>
            <person name="Srivastava M."/>
            <person name="Begovic E."/>
            <person name="Chapman J."/>
            <person name="Putnam N.H."/>
            <person name="Hellsten U."/>
            <person name="Kawashima T."/>
            <person name="Kuo A."/>
            <person name="Mitros T."/>
            <person name="Salamov A."/>
            <person name="Carpenter M.L."/>
            <person name="Signorovitch A.Y."/>
            <person name="Moreno M.A."/>
            <person name="Kamm K."/>
            <person name="Grimwood J."/>
            <person name="Schmutz J."/>
            <person name="Shapiro H."/>
            <person name="Grigoriev I.V."/>
            <person name="Buss L.W."/>
            <person name="Schierwater B."/>
            <person name="Dellaporta S.L."/>
            <person name="Rokhsar D.S."/>
        </authorList>
    </citation>
    <scope>NUCLEOTIDE SEQUENCE [LARGE SCALE GENOMIC DNA]</scope>
    <source>
        <strain evidence="1 2">Grell-BS-1999</strain>
    </source>
</reference>
<keyword evidence="2" id="KW-1185">Reference proteome</keyword>
<name>B3RW94_TRIAD</name>
<evidence type="ECO:0000313" key="2">
    <source>
        <dbReference type="Proteomes" id="UP000009022"/>
    </source>
</evidence>
<proteinExistence type="predicted"/>
<dbReference type="CTD" id="6754200"/>
<dbReference type="EMBL" id="DS985245">
    <property type="protein sequence ID" value="EDV24652.1"/>
    <property type="molecule type" value="Genomic_DNA"/>
</dbReference>
<protein>
    <submittedName>
        <fullName evidence="1">Uncharacterized protein</fullName>
    </submittedName>
</protein>
<organism evidence="1 2">
    <name type="scientific">Trichoplax adhaerens</name>
    <name type="common">Trichoplax reptans</name>
    <dbReference type="NCBI Taxonomy" id="10228"/>
    <lineage>
        <taxon>Eukaryota</taxon>
        <taxon>Metazoa</taxon>
        <taxon>Placozoa</taxon>
        <taxon>Uniplacotomia</taxon>
        <taxon>Trichoplacea</taxon>
        <taxon>Trichoplacidae</taxon>
        <taxon>Trichoplax</taxon>
    </lineage>
</organism>
<dbReference type="InParanoid" id="B3RW94"/>
<dbReference type="Proteomes" id="UP000009022">
    <property type="component" value="Unassembled WGS sequence"/>
</dbReference>
<dbReference type="HOGENOM" id="CLU_1564907_0_0_1"/>
<accession>B3RW94</accession>
<gene>
    <name evidence="1" type="ORF">TRIADDRAFT_56669</name>
</gene>
<dbReference type="AlphaFoldDB" id="B3RW94"/>
<evidence type="ECO:0000313" key="1">
    <source>
        <dbReference type="EMBL" id="EDV24652.1"/>
    </source>
</evidence>
<sequence length="171" mass="19605">MQANHSNCIAILFNQATSEPVCMLLWSIANGNTQVLSNDTKFNFYLNDRREVSQALHQIRLDLMESCPAAVQNVYVVHHVTHEFARSMDLIINVTTNTANNRIIKKLLPPKTMVVQIDSPAIVYYMNTGHRFSILSWVDKMSHQVFIDCLQIQEKKKEQILLKNLGPNPRL</sequence>
<dbReference type="KEGG" id="tad:TRIADDRAFT_56669"/>